<keyword evidence="1" id="KW-1133">Transmembrane helix</keyword>
<organism evidence="2 3">
    <name type="scientific">Allacma fusca</name>
    <dbReference type="NCBI Taxonomy" id="39272"/>
    <lineage>
        <taxon>Eukaryota</taxon>
        <taxon>Metazoa</taxon>
        <taxon>Ecdysozoa</taxon>
        <taxon>Arthropoda</taxon>
        <taxon>Hexapoda</taxon>
        <taxon>Collembola</taxon>
        <taxon>Symphypleona</taxon>
        <taxon>Sminthuridae</taxon>
        <taxon>Allacma</taxon>
    </lineage>
</organism>
<protein>
    <submittedName>
        <fullName evidence="2">Uncharacterized protein</fullName>
    </submittedName>
</protein>
<evidence type="ECO:0000256" key="1">
    <source>
        <dbReference type="SAM" id="Phobius"/>
    </source>
</evidence>
<sequence length="349" mass="40378">MESQVGDPDLFARKRLWQRVVIIFISQLVSSVAAAYQIYGIVSSSFDQQTNFVADKFNKIPCGEGKDCCNTSFLRKLYREKEHTKSEGLLSFVAVFAISSSGMIICIANYLAFIKYNNPYLRKVVINILCLTGFIGQVINCTTFYNGLEQQNVKSKEYCDPKAKDFHNPAIQSCLQILAFCPNFNFFFTLWAMMIFTTVLIPIITIYSCKWRERVFSQLAEDLAYRRKALLHSWQRSMIHGVKIDLELDLDFERKSLQQLEISIQEEYEMLKSFEESFKISNKLSRQDMDTTAKKVLNHEFQCYLEKLAEYNSQMAAVLNKAEALQELRKLDLEELKTYTNKQPSSHAS</sequence>
<keyword evidence="3" id="KW-1185">Reference proteome</keyword>
<feature type="transmembrane region" description="Helical" evidence="1">
    <location>
        <begin position="89"/>
        <end position="112"/>
    </location>
</feature>
<name>A0A8J2P7L9_9HEXA</name>
<reference evidence="2" key="1">
    <citation type="submission" date="2021-06" db="EMBL/GenBank/DDBJ databases">
        <authorList>
            <person name="Hodson N. C."/>
            <person name="Mongue J. A."/>
            <person name="Jaron S. K."/>
        </authorList>
    </citation>
    <scope>NUCLEOTIDE SEQUENCE</scope>
</reference>
<gene>
    <name evidence="2" type="ORF">AFUS01_LOCUS23276</name>
</gene>
<proteinExistence type="predicted"/>
<keyword evidence="1" id="KW-0812">Transmembrane</keyword>
<dbReference type="EMBL" id="CAJVCH010278575">
    <property type="protein sequence ID" value="CAG7734915.1"/>
    <property type="molecule type" value="Genomic_DNA"/>
</dbReference>
<feature type="transmembrane region" description="Helical" evidence="1">
    <location>
        <begin position="186"/>
        <end position="207"/>
    </location>
</feature>
<dbReference type="Proteomes" id="UP000708208">
    <property type="component" value="Unassembled WGS sequence"/>
</dbReference>
<keyword evidence="1" id="KW-0472">Membrane</keyword>
<accession>A0A8J2P7L9</accession>
<feature type="transmembrane region" description="Helical" evidence="1">
    <location>
        <begin position="20"/>
        <end position="39"/>
    </location>
</feature>
<evidence type="ECO:0000313" key="2">
    <source>
        <dbReference type="EMBL" id="CAG7734915.1"/>
    </source>
</evidence>
<comment type="caution">
    <text evidence="2">The sequence shown here is derived from an EMBL/GenBank/DDBJ whole genome shotgun (WGS) entry which is preliminary data.</text>
</comment>
<evidence type="ECO:0000313" key="3">
    <source>
        <dbReference type="Proteomes" id="UP000708208"/>
    </source>
</evidence>
<feature type="transmembrane region" description="Helical" evidence="1">
    <location>
        <begin position="124"/>
        <end position="145"/>
    </location>
</feature>
<dbReference type="AlphaFoldDB" id="A0A8J2P7L9"/>